<dbReference type="AlphaFoldDB" id="A0A2U3Q0H6"/>
<dbReference type="InterPro" id="IPR036909">
    <property type="entry name" value="Cyt_c-like_dom_sf"/>
</dbReference>
<dbReference type="Pfam" id="PF00034">
    <property type="entry name" value="Cytochrom_C"/>
    <property type="match status" value="1"/>
</dbReference>
<name>A0A2U3Q0H6_9BRAD</name>
<feature type="domain" description="Cytochrome c" evidence="6">
    <location>
        <begin position="46"/>
        <end position="136"/>
    </location>
</feature>
<keyword evidence="5" id="KW-0732">Signal</keyword>
<dbReference type="PROSITE" id="PS51007">
    <property type="entry name" value="CYTC"/>
    <property type="match status" value="1"/>
</dbReference>
<reference evidence="8 9" key="1">
    <citation type="submission" date="2018-03" db="EMBL/GenBank/DDBJ databases">
        <authorList>
            <person name="Gully D."/>
        </authorList>
    </citation>
    <scope>NUCLEOTIDE SEQUENCE [LARGE SCALE GENOMIC DNA]</scope>
    <source>
        <strain evidence="8">ORS3257</strain>
    </source>
</reference>
<evidence type="ECO:0000313" key="9">
    <source>
        <dbReference type="Proteomes" id="UP000246085"/>
    </source>
</evidence>
<evidence type="ECO:0000256" key="3">
    <source>
        <dbReference type="ARBA" id="ARBA00023004"/>
    </source>
</evidence>
<evidence type="ECO:0000256" key="4">
    <source>
        <dbReference type="PROSITE-ProRule" id="PRU00433"/>
    </source>
</evidence>
<keyword evidence="3 4" id="KW-0408">Iron</keyword>
<dbReference type="EMBL" id="JAGIKT010000067">
    <property type="protein sequence ID" value="MBP0114677.1"/>
    <property type="molecule type" value="Genomic_DNA"/>
</dbReference>
<dbReference type="RefSeq" id="WP_122402801.1">
    <property type="nucleotide sequence ID" value="NZ_JAGIKT010000067.1"/>
</dbReference>
<accession>A0A2U3Q0H6</accession>
<keyword evidence="1 4" id="KW-0349">Heme</keyword>
<dbReference type="InterPro" id="IPR009056">
    <property type="entry name" value="Cyt_c-like_dom"/>
</dbReference>
<evidence type="ECO:0000313" key="7">
    <source>
        <dbReference type="EMBL" id="MBP0114677.1"/>
    </source>
</evidence>
<dbReference type="Proteomes" id="UP000246085">
    <property type="component" value="Chromosome BRAD3257"/>
</dbReference>
<gene>
    <name evidence="8" type="ORF">BRAD3257_3844</name>
    <name evidence="7" type="ORF">JWS04_27115</name>
</gene>
<feature type="chain" id="PRO_5041067095" evidence="5">
    <location>
        <begin position="22"/>
        <end position="136"/>
    </location>
</feature>
<evidence type="ECO:0000256" key="2">
    <source>
        <dbReference type="ARBA" id="ARBA00022723"/>
    </source>
</evidence>
<evidence type="ECO:0000313" key="8">
    <source>
        <dbReference type="EMBL" id="SPP94858.1"/>
    </source>
</evidence>
<dbReference type="Proteomes" id="UP000669317">
    <property type="component" value="Unassembled WGS sequence"/>
</dbReference>
<feature type="signal peptide" evidence="5">
    <location>
        <begin position="1"/>
        <end position="21"/>
    </location>
</feature>
<dbReference type="SUPFAM" id="SSF46626">
    <property type="entry name" value="Cytochrome c"/>
    <property type="match status" value="1"/>
</dbReference>
<reference evidence="7 10" key="2">
    <citation type="submission" date="2021-03" db="EMBL/GenBank/DDBJ databases">
        <title>Genome Sequence of Bradyrhizobium vignae strain ISRA400.</title>
        <authorList>
            <person name="Tisa L.S."/>
            <person name="Svistoonoff S."/>
            <person name="Hocher V."/>
            <person name="Fall S."/>
            <person name="Zaiya A."/>
            <person name="Naing D."/>
            <person name="Niang N."/>
            <person name="Diouf A."/>
            <person name="Dasylva M.C."/>
            <person name="Toure O."/>
            <person name="Gueye M."/>
            <person name="Gully D."/>
            <person name="Tisseyre P."/>
            <person name="Simpson S."/>
            <person name="Morris K."/>
            <person name="Thomas W.K."/>
        </authorList>
    </citation>
    <scope>NUCLEOTIDE SEQUENCE [LARGE SCALE GENOMIC DNA]</scope>
    <source>
        <strain evidence="7 10">ISRA400</strain>
    </source>
</reference>
<dbReference type="GO" id="GO:0046872">
    <property type="term" value="F:metal ion binding"/>
    <property type="evidence" value="ECO:0007669"/>
    <property type="project" value="UniProtKB-KW"/>
</dbReference>
<accession>A0A4Q0R373</accession>
<dbReference type="Gene3D" id="1.10.760.10">
    <property type="entry name" value="Cytochrome c-like domain"/>
    <property type="match status" value="1"/>
</dbReference>
<dbReference type="GO" id="GO:0020037">
    <property type="term" value="F:heme binding"/>
    <property type="evidence" value="ECO:0007669"/>
    <property type="project" value="InterPro"/>
</dbReference>
<evidence type="ECO:0000259" key="6">
    <source>
        <dbReference type="PROSITE" id="PS51007"/>
    </source>
</evidence>
<keyword evidence="10" id="KW-1185">Reference proteome</keyword>
<dbReference type="KEGG" id="bvz:BRAD3257_3844"/>
<evidence type="ECO:0000256" key="1">
    <source>
        <dbReference type="ARBA" id="ARBA00022617"/>
    </source>
</evidence>
<dbReference type="EMBL" id="LS398110">
    <property type="protein sequence ID" value="SPP94858.1"/>
    <property type="molecule type" value="Genomic_DNA"/>
</dbReference>
<dbReference type="GO" id="GO:0009055">
    <property type="term" value="F:electron transfer activity"/>
    <property type="evidence" value="ECO:0007669"/>
    <property type="project" value="InterPro"/>
</dbReference>
<dbReference type="OrthoDB" id="9794982at2"/>
<evidence type="ECO:0000313" key="10">
    <source>
        <dbReference type="Proteomes" id="UP000669317"/>
    </source>
</evidence>
<sequence length="136" mass="14206">MRFTLSSWAALAIGVASLLLAAAVAVGFARSDRQRNESIARAMTGGDPTRAPAMIRRYGCVGCHTIPGIPGGDGKVGASLADLRTRVYIAGVATNTPDNLVQWIVTPQAFSPRTAMPATGISEAEARDVAAYLYAQ</sequence>
<protein>
    <submittedName>
        <fullName evidence="7">C-type cytochrome</fullName>
    </submittedName>
    <submittedName>
        <fullName evidence="8">Putative cytochrome c class I protein</fullName>
    </submittedName>
</protein>
<organism evidence="8 9">
    <name type="scientific">Bradyrhizobium vignae</name>
    <dbReference type="NCBI Taxonomy" id="1549949"/>
    <lineage>
        <taxon>Bacteria</taxon>
        <taxon>Pseudomonadati</taxon>
        <taxon>Pseudomonadota</taxon>
        <taxon>Alphaproteobacteria</taxon>
        <taxon>Hyphomicrobiales</taxon>
        <taxon>Nitrobacteraceae</taxon>
        <taxon>Bradyrhizobium</taxon>
    </lineage>
</organism>
<keyword evidence="2 4" id="KW-0479">Metal-binding</keyword>
<proteinExistence type="predicted"/>
<evidence type="ECO:0000256" key="5">
    <source>
        <dbReference type="SAM" id="SignalP"/>
    </source>
</evidence>